<feature type="compositionally biased region" description="Basic and acidic residues" evidence="1">
    <location>
        <begin position="112"/>
        <end position="124"/>
    </location>
</feature>
<evidence type="ECO:0000313" key="3">
    <source>
        <dbReference type="Proteomes" id="UP001482620"/>
    </source>
</evidence>
<feature type="compositionally biased region" description="Basic and acidic residues" evidence="1">
    <location>
        <begin position="18"/>
        <end position="31"/>
    </location>
</feature>
<accession>A0ABV0TDS6</accession>
<name>A0ABV0TDS6_9TELE</name>
<organism evidence="2 3">
    <name type="scientific">Ilyodon furcidens</name>
    <name type="common">goldbreast splitfin</name>
    <dbReference type="NCBI Taxonomy" id="33524"/>
    <lineage>
        <taxon>Eukaryota</taxon>
        <taxon>Metazoa</taxon>
        <taxon>Chordata</taxon>
        <taxon>Craniata</taxon>
        <taxon>Vertebrata</taxon>
        <taxon>Euteleostomi</taxon>
        <taxon>Actinopterygii</taxon>
        <taxon>Neopterygii</taxon>
        <taxon>Teleostei</taxon>
        <taxon>Neoteleostei</taxon>
        <taxon>Acanthomorphata</taxon>
        <taxon>Ovalentaria</taxon>
        <taxon>Atherinomorphae</taxon>
        <taxon>Cyprinodontiformes</taxon>
        <taxon>Goodeidae</taxon>
        <taxon>Ilyodon</taxon>
    </lineage>
</organism>
<dbReference type="EMBL" id="JAHRIQ010027663">
    <property type="protein sequence ID" value="MEQ2230540.1"/>
    <property type="molecule type" value="Genomic_DNA"/>
</dbReference>
<protein>
    <submittedName>
        <fullName evidence="2">Uncharacterized protein</fullName>
    </submittedName>
</protein>
<proteinExistence type="predicted"/>
<feature type="region of interest" description="Disordered" evidence="1">
    <location>
        <begin position="1"/>
        <end position="87"/>
    </location>
</feature>
<keyword evidence="3" id="KW-1185">Reference proteome</keyword>
<feature type="compositionally biased region" description="Polar residues" evidence="1">
    <location>
        <begin position="127"/>
        <end position="138"/>
    </location>
</feature>
<feature type="region of interest" description="Disordered" evidence="1">
    <location>
        <begin position="100"/>
        <end position="138"/>
    </location>
</feature>
<sequence>MTLPHPPQGQLQDALPESMKKEKNNPKRVGERGNGMRTRNKTKKNLNREARRLSQGGTEFRRAATSPGELPRNPRRSPVDRRGSPENLCRNLGECCWNPQLSPGEWRGSLDNPRRGFGEVDRGKSTWMPSSKNTGTGT</sequence>
<reference evidence="2 3" key="1">
    <citation type="submission" date="2021-06" db="EMBL/GenBank/DDBJ databases">
        <authorList>
            <person name="Palmer J.M."/>
        </authorList>
    </citation>
    <scope>NUCLEOTIDE SEQUENCE [LARGE SCALE GENOMIC DNA]</scope>
    <source>
        <strain evidence="3">if_2019</strain>
        <tissue evidence="2">Muscle</tissue>
    </source>
</reference>
<dbReference type="Proteomes" id="UP001482620">
    <property type="component" value="Unassembled WGS sequence"/>
</dbReference>
<evidence type="ECO:0000256" key="1">
    <source>
        <dbReference type="SAM" id="MobiDB-lite"/>
    </source>
</evidence>
<comment type="caution">
    <text evidence="2">The sequence shown here is derived from an EMBL/GenBank/DDBJ whole genome shotgun (WGS) entry which is preliminary data.</text>
</comment>
<evidence type="ECO:0000313" key="2">
    <source>
        <dbReference type="EMBL" id="MEQ2230540.1"/>
    </source>
</evidence>
<gene>
    <name evidence="2" type="ORF">ILYODFUR_030377</name>
</gene>